<organism evidence="1 2">
    <name type="scientific">Pluteus cervinus</name>
    <dbReference type="NCBI Taxonomy" id="181527"/>
    <lineage>
        <taxon>Eukaryota</taxon>
        <taxon>Fungi</taxon>
        <taxon>Dikarya</taxon>
        <taxon>Basidiomycota</taxon>
        <taxon>Agaricomycotina</taxon>
        <taxon>Agaricomycetes</taxon>
        <taxon>Agaricomycetidae</taxon>
        <taxon>Agaricales</taxon>
        <taxon>Pluteineae</taxon>
        <taxon>Pluteaceae</taxon>
        <taxon>Pluteus</taxon>
    </lineage>
</organism>
<protein>
    <submittedName>
        <fullName evidence="1">Uncharacterized protein</fullName>
    </submittedName>
</protein>
<evidence type="ECO:0000313" key="1">
    <source>
        <dbReference type="EMBL" id="TFK77498.1"/>
    </source>
</evidence>
<dbReference type="EMBL" id="ML208259">
    <property type="protein sequence ID" value="TFK77498.1"/>
    <property type="molecule type" value="Genomic_DNA"/>
</dbReference>
<dbReference type="Proteomes" id="UP000308600">
    <property type="component" value="Unassembled WGS sequence"/>
</dbReference>
<evidence type="ECO:0000313" key="2">
    <source>
        <dbReference type="Proteomes" id="UP000308600"/>
    </source>
</evidence>
<sequence length="398" mass="44315">MSTNTSYSAEQYSTGYNAYLPENTSSSWNEHQEPNSYSSWGSSASFTHPSPSSSPYNHQQEEYQSAVETSSQYASHSSYHDTNYRSAPSSASSDSSLSPHMVLTPTHDGYVELPRLEAQPPLEHAAVHGLNTHDMQSSCYAHSPDWCADGLEPHTSYGMAPTLTRAWFSEEHTAINDKTRTQRFHPPNQGYEMAPHNPMSSHSVLFSQQQYRHSQQQQQQHQQQQRPQLYPLQIPCNTQYNHSITHHHPQHQIFASNHPSTAVASTSLSNALSPPKVSPTPRIQPPIKLHHPRPSRRIPIISLSELASASADALVSPSAHATTEVSPISPPRQTAYRSYDAPAKPDDLHSRRPAPQLTTSSWSPIGDYYSDQISCEPTQRDGFLLCSCGCMESYTIPE</sequence>
<name>A0ACD3BHA1_9AGAR</name>
<gene>
    <name evidence="1" type="ORF">BDN72DRAFT_873774</name>
</gene>
<reference evidence="1 2" key="1">
    <citation type="journal article" date="2019" name="Nat. Ecol. Evol.">
        <title>Megaphylogeny resolves global patterns of mushroom evolution.</title>
        <authorList>
            <person name="Varga T."/>
            <person name="Krizsan K."/>
            <person name="Foldi C."/>
            <person name="Dima B."/>
            <person name="Sanchez-Garcia M."/>
            <person name="Sanchez-Ramirez S."/>
            <person name="Szollosi G.J."/>
            <person name="Szarkandi J.G."/>
            <person name="Papp V."/>
            <person name="Albert L."/>
            <person name="Andreopoulos W."/>
            <person name="Angelini C."/>
            <person name="Antonin V."/>
            <person name="Barry K.W."/>
            <person name="Bougher N.L."/>
            <person name="Buchanan P."/>
            <person name="Buyck B."/>
            <person name="Bense V."/>
            <person name="Catcheside P."/>
            <person name="Chovatia M."/>
            <person name="Cooper J."/>
            <person name="Damon W."/>
            <person name="Desjardin D."/>
            <person name="Finy P."/>
            <person name="Geml J."/>
            <person name="Haridas S."/>
            <person name="Hughes K."/>
            <person name="Justo A."/>
            <person name="Karasinski D."/>
            <person name="Kautmanova I."/>
            <person name="Kiss B."/>
            <person name="Kocsube S."/>
            <person name="Kotiranta H."/>
            <person name="LaButti K.M."/>
            <person name="Lechner B.E."/>
            <person name="Liimatainen K."/>
            <person name="Lipzen A."/>
            <person name="Lukacs Z."/>
            <person name="Mihaltcheva S."/>
            <person name="Morgado L.N."/>
            <person name="Niskanen T."/>
            <person name="Noordeloos M.E."/>
            <person name="Ohm R.A."/>
            <person name="Ortiz-Santana B."/>
            <person name="Ovrebo C."/>
            <person name="Racz N."/>
            <person name="Riley R."/>
            <person name="Savchenko A."/>
            <person name="Shiryaev A."/>
            <person name="Soop K."/>
            <person name="Spirin V."/>
            <person name="Szebenyi C."/>
            <person name="Tomsovsky M."/>
            <person name="Tulloss R.E."/>
            <person name="Uehling J."/>
            <person name="Grigoriev I.V."/>
            <person name="Vagvolgyi C."/>
            <person name="Papp T."/>
            <person name="Martin F.M."/>
            <person name="Miettinen O."/>
            <person name="Hibbett D.S."/>
            <person name="Nagy L.G."/>
        </authorList>
    </citation>
    <scope>NUCLEOTIDE SEQUENCE [LARGE SCALE GENOMIC DNA]</scope>
    <source>
        <strain evidence="1 2">NL-1719</strain>
    </source>
</reference>
<keyword evidence="2" id="KW-1185">Reference proteome</keyword>
<proteinExistence type="predicted"/>
<accession>A0ACD3BHA1</accession>